<sequence length="194" mass="20289">MWKTTEIAAATQEAIAKGLAAGEAARIKAGIEAVISGVKSTLGIEKLGGAALESIIDANTYTKSSLISGYIEAEYIGSGCRSFFPFSGTQKPICTLVNERIFAPKAGIGVDPIKFIKTTVKTVVSDANGVANAAAEIAEATEKAKAIKTSTDAIEAASMQLYTTIAYSILAILIIVLIMVIIYLLVSPHFHCSS</sequence>
<dbReference type="EMBL" id="KE124519">
    <property type="protein sequence ID" value="EWC77219.1"/>
    <property type="molecule type" value="Genomic_DNA"/>
</dbReference>
<protein>
    <recommendedName>
        <fullName evidence="4">Surface antigen</fullName>
    </recommendedName>
</protein>
<evidence type="ECO:0000313" key="3">
    <source>
        <dbReference type="Proteomes" id="UP000030697"/>
    </source>
</evidence>
<name>W7JQM0_PLAFA</name>
<reference evidence="2 3" key="1">
    <citation type="submission" date="2013-02" db="EMBL/GenBank/DDBJ databases">
        <title>The Genome Sequence of Plasmodium falciparum UGT5.1.</title>
        <authorList>
            <consortium name="The Broad Institute Genome Sequencing Platform"/>
            <consortium name="The Broad Institute Genome Sequencing Center for Infectious Disease"/>
            <person name="Neafsey D."/>
            <person name="Cheeseman I."/>
            <person name="Volkman S."/>
            <person name="Adams J."/>
            <person name="Walker B."/>
            <person name="Young S.K."/>
            <person name="Zeng Q."/>
            <person name="Gargeya S."/>
            <person name="Fitzgerald M."/>
            <person name="Haas B."/>
            <person name="Abouelleil A."/>
            <person name="Alvarado L."/>
            <person name="Arachchi H.M."/>
            <person name="Berlin A.M."/>
            <person name="Chapman S.B."/>
            <person name="Dewar J."/>
            <person name="Goldberg J."/>
            <person name="Griggs A."/>
            <person name="Gujja S."/>
            <person name="Hansen M."/>
            <person name="Howarth C."/>
            <person name="Imamovic A."/>
            <person name="Larimer J."/>
            <person name="McCowan C."/>
            <person name="Murphy C."/>
            <person name="Neiman D."/>
            <person name="Pearson M."/>
            <person name="Priest M."/>
            <person name="Roberts A."/>
            <person name="Saif S."/>
            <person name="Shea T."/>
            <person name="Sisk P."/>
            <person name="Sykes S."/>
            <person name="Wortman J."/>
            <person name="Nusbaum C."/>
            <person name="Birren B."/>
        </authorList>
    </citation>
    <scope>NUCLEOTIDE SEQUENCE [LARGE SCALE GENOMIC DNA]</scope>
    <source>
        <strain evidence="2 3">UGT5.1</strain>
    </source>
</reference>
<keyword evidence="1" id="KW-0812">Transmembrane</keyword>
<dbReference type="InterPro" id="IPR006373">
    <property type="entry name" value="VSA_Rifin"/>
</dbReference>
<accession>W7JQM0</accession>
<keyword evidence="1" id="KW-0472">Membrane</keyword>
<proteinExistence type="predicted"/>
<evidence type="ECO:0000256" key="1">
    <source>
        <dbReference type="SAM" id="Phobius"/>
    </source>
</evidence>
<keyword evidence="1" id="KW-1133">Transmembrane helix</keyword>
<dbReference type="Proteomes" id="UP000030697">
    <property type="component" value="Unassembled WGS sequence"/>
</dbReference>
<gene>
    <name evidence="2" type="ORF">C923_02115</name>
</gene>
<dbReference type="AlphaFoldDB" id="W7JQM0"/>
<evidence type="ECO:0000313" key="2">
    <source>
        <dbReference type="EMBL" id="EWC77219.1"/>
    </source>
</evidence>
<feature type="transmembrane region" description="Helical" evidence="1">
    <location>
        <begin position="165"/>
        <end position="186"/>
    </location>
</feature>
<evidence type="ECO:0008006" key="4">
    <source>
        <dbReference type="Google" id="ProtNLM"/>
    </source>
</evidence>
<organism evidence="2 3">
    <name type="scientific">Plasmodium falciparum UGT5.1</name>
    <dbReference type="NCBI Taxonomy" id="1237627"/>
    <lineage>
        <taxon>Eukaryota</taxon>
        <taxon>Sar</taxon>
        <taxon>Alveolata</taxon>
        <taxon>Apicomplexa</taxon>
        <taxon>Aconoidasida</taxon>
        <taxon>Haemosporida</taxon>
        <taxon>Plasmodiidae</taxon>
        <taxon>Plasmodium</taxon>
        <taxon>Plasmodium (Laverania)</taxon>
    </lineage>
</organism>
<dbReference type="Pfam" id="PF02009">
    <property type="entry name" value="RIFIN"/>
    <property type="match status" value="1"/>
</dbReference>